<dbReference type="CDD" id="cd02972">
    <property type="entry name" value="DsbA_family"/>
    <property type="match status" value="1"/>
</dbReference>
<keyword evidence="1" id="KW-1133">Transmembrane helix</keyword>
<feature type="transmembrane region" description="Helical" evidence="1">
    <location>
        <begin position="12"/>
        <end position="36"/>
    </location>
</feature>
<accession>A0AB39U7W4</accession>
<dbReference type="EMBL" id="CP129674">
    <property type="protein sequence ID" value="XDS45115.1"/>
    <property type="molecule type" value="Genomic_DNA"/>
</dbReference>
<protein>
    <submittedName>
        <fullName evidence="3">Thioredoxin domain-containing protein</fullName>
    </submittedName>
</protein>
<reference evidence="3" key="1">
    <citation type="submission" date="2023-07" db="EMBL/GenBank/DDBJ databases">
        <title>Bifidobacterium aquikefiriaerophilum sp. nov. and Bifidobacterium eccum sp. nov., isolated from water kefir.</title>
        <authorList>
            <person name="Breselge S."/>
            <person name="Bellassi P."/>
            <person name="Barcenilla C."/>
            <person name="Alvarez-Ordonez A."/>
            <person name="Morelli L."/>
            <person name="Cotter P.D."/>
        </authorList>
    </citation>
    <scope>NUCLEOTIDE SEQUENCE</scope>
    <source>
        <strain evidence="3">WK041_4_12</strain>
    </source>
</reference>
<keyword evidence="1" id="KW-0472">Membrane</keyword>
<dbReference type="SUPFAM" id="SSF52833">
    <property type="entry name" value="Thioredoxin-like"/>
    <property type="match status" value="1"/>
</dbReference>
<dbReference type="Gene3D" id="3.40.30.10">
    <property type="entry name" value="Glutaredoxin"/>
    <property type="match status" value="1"/>
</dbReference>
<dbReference type="InterPro" id="IPR012336">
    <property type="entry name" value="Thioredoxin-like_fold"/>
</dbReference>
<keyword evidence="1" id="KW-0812">Transmembrane</keyword>
<evidence type="ECO:0000313" key="3">
    <source>
        <dbReference type="EMBL" id="XDS45115.1"/>
    </source>
</evidence>
<dbReference type="Pfam" id="PF13462">
    <property type="entry name" value="Thioredoxin_4"/>
    <property type="match status" value="1"/>
</dbReference>
<organism evidence="3">
    <name type="scientific">Bifidobacterium aquikefiricola</name>
    <dbReference type="NCBI Taxonomy" id="3059038"/>
    <lineage>
        <taxon>Bacteria</taxon>
        <taxon>Bacillati</taxon>
        <taxon>Actinomycetota</taxon>
        <taxon>Actinomycetes</taxon>
        <taxon>Bifidobacteriales</taxon>
        <taxon>Bifidobacteriaceae</taxon>
        <taxon>Bifidobacterium</taxon>
    </lineage>
</organism>
<dbReference type="InterPro" id="IPR036249">
    <property type="entry name" value="Thioredoxin-like_sf"/>
</dbReference>
<gene>
    <name evidence="3" type="ORF">QN215_03030</name>
</gene>
<evidence type="ECO:0000259" key="2">
    <source>
        <dbReference type="Pfam" id="PF13462"/>
    </source>
</evidence>
<dbReference type="AlphaFoldDB" id="A0AB39U7W4"/>
<evidence type="ECO:0000256" key="1">
    <source>
        <dbReference type="SAM" id="Phobius"/>
    </source>
</evidence>
<feature type="domain" description="Thioredoxin-like fold" evidence="2">
    <location>
        <begin position="81"/>
        <end position="210"/>
    </location>
</feature>
<dbReference type="RefSeq" id="WP_369344654.1">
    <property type="nucleotide sequence ID" value="NZ_CP129674.1"/>
</dbReference>
<dbReference type="KEGG" id="baqk:QN215_03030"/>
<proteinExistence type="predicted"/>
<sequence length="279" mass="29731">MGVAVNRERRIQTVIGLLVVAVVVLIIMGAGVAVYLSHRRAEHVQTSSFDELQQVGTKSGSATDEGGIPVSVNGHGHVADAPTVEVYIDPMCPACGQVDRALNPTLLRLVQSGQVSVELHLIAFLDRASSDSYSTRASSALAYVAEHDPRHAVAFMGALFEPGYQPDETRYVPTGDDKIANQAIHAGMDAALARKAVSGEYRQWVDAATTYTVSRKALQDPDRGSFATPLLRINHKNWPIPAVELSTLPETFLKSLGLAPENIGSASIKPIIGANGTPS</sequence>
<name>A0AB39U7W4_9BIFI</name>